<keyword evidence="1" id="KW-0472">Membrane</keyword>
<dbReference type="AlphaFoldDB" id="A0A1H8VR34"/>
<keyword evidence="1" id="KW-0812">Transmembrane</keyword>
<feature type="domain" description="Zinc-ribbon" evidence="2">
    <location>
        <begin position="41"/>
        <end position="62"/>
    </location>
</feature>
<protein>
    <submittedName>
        <fullName evidence="3">Zinc-ribbon domain-containing protein</fullName>
    </submittedName>
</protein>
<feature type="transmembrane region" description="Helical" evidence="1">
    <location>
        <begin position="188"/>
        <end position="209"/>
    </location>
</feature>
<name>A0A1H8VR34_9EURY</name>
<keyword evidence="4" id="KW-1185">Reference proteome</keyword>
<keyword evidence="1" id="KW-1133">Transmembrane helix</keyword>
<sequence length="223" mass="22904">MVGTSPVIAVAHAGSTRPLRDAKRMTSKLIRNTRSYDCVTYCSNCGTEVNEGAKFCSDCGESLTPESMTDPGTPEHEEAATVAEDKSGFQTARGVTAGIMGLLVGAVVAFAFTNIGGSSVLFLITFAGVSYYLYDRKHSARTALGSGLYILALWILAAPIMFYIPIIGGANTETAAGSGAAIGGALGILIWGFAGLLVAVIVAAVGYFVNRGAATPTATSTSS</sequence>
<proteinExistence type="predicted"/>
<evidence type="ECO:0000256" key="1">
    <source>
        <dbReference type="SAM" id="Phobius"/>
    </source>
</evidence>
<dbReference type="Proteomes" id="UP000199126">
    <property type="component" value="Unassembled WGS sequence"/>
</dbReference>
<evidence type="ECO:0000313" key="3">
    <source>
        <dbReference type="EMBL" id="SEP17408.1"/>
    </source>
</evidence>
<feature type="transmembrane region" description="Helical" evidence="1">
    <location>
        <begin position="146"/>
        <end position="168"/>
    </location>
</feature>
<organism evidence="3 4">
    <name type="scientific">Halogranum amylolyticum</name>
    <dbReference type="NCBI Taxonomy" id="660520"/>
    <lineage>
        <taxon>Archaea</taxon>
        <taxon>Methanobacteriati</taxon>
        <taxon>Methanobacteriota</taxon>
        <taxon>Stenosarchaea group</taxon>
        <taxon>Halobacteria</taxon>
        <taxon>Halobacteriales</taxon>
        <taxon>Haloferacaceae</taxon>
    </lineage>
</organism>
<gene>
    <name evidence="3" type="ORF">SAMN04487948_11868</name>
</gene>
<evidence type="ECO:0000259" key="2">
    <source>
        <dbReference type="Pfam" id="PF13240"/>
    </source>
</evidence>
<dbReference type="InterPro" id="IPR026870">
    <property type="entry name" value="Zinc_ribbon_dom"/>
</dbReference>
<dbReference type="EMBL" id="FODV01000018">
    <property type="protein sequence ID" value="SEP17408.1"/>
    <property type="molecule type" value="Genomic_DNA"/>
</dbReference>
<dbReference type="Pfam" id="PF13240">
    <property type="entry name" value="Zn_Ribbon_1"/>
    <property type="match status" value="1"/>
</dbReference>
<evidence type="ECO:0000313" key="4">
    <source>
        <dbReference type="Proteomes" id="UP000199126"/>
    </source>
</evidence>
<reference evidence="4" key="1">
    <citation type="submission" date="2016-10" db="EMBL/GenBank/DDBJ databases">
        <authorList>
            <person name="Varghese N."/>
            <person name="Submissions S."/>
        </authorList>
    </citation>
    <scope>NUCLEOTIDE SEQUENCE [LARGE SCALE GENOMIC DNA]</scope>
    <source>
        <strain evidence="4">CGMCC 1.10121</strain>
    </source>
</reference>
<accession>A0A1H8VR34</accession>